<gene>
    <name evidence="2" type="ORF">V1286_003094</name>
</gene>
<dbReference type="Pfam" id="PF01593">
    <property type="entry name" value="Amino_oxidase"/>
    <property type="match status" value="1"/>
</dbReference>
<accession>A0ABU8BAJ9</accession>
<evidence type="ECO:0000313" key="2">
    <source>
        <dbReference type="EMBL" id="MEH2555565.1"/>
    </source>
</evidence>
<evidence type="ECO:0000259" key="1">
    <source>
        <dbReference type="Pfam" id="PF01593"/>
    </source>
</evidence>
<protein>
    <submittedName>
        <fullName evidence="2">NAD/FAD-binding protein</fullName>
    </submittedName>
</protein>
<keyword evidence="3" id="KW-1185">Reference proteome</keyword>
<evidence type="ECO:0000313" key="3">
    <source>
        <dbReference type="Proteomes" id="UP001364224"/>
    </source>
</evidence>
<comment type="caution">
    <text evidence="2">The sequence shown here is derived from an EMBL/GenBank/DDBJ whole genome shotgun (WGS) entry which is preliminary data.</text>
</comment>
<dbReference type="InterPro" id="IPR002937">
    <property type="entry name" value="Amino_oxidase"/>
</dbReference>
<dbReference type="InterPro" id="IPR050464">
    <property type="entry name" value="Zeta_carotene_desat/Oxidored"/>
</dbReference>
<feature type="domain" description="Amine oxidase" evidence="1">
    <location>
        <begin position="10"/>
        <end position="308"/>
    </location>
</feature>
<proteinExistence type="predicted"/>
<sequence>MRVAVVGTGISGNAAAWTLSKHYPVTVYDRELRPGGHSHTVSIDHDGTRLAVDIGFIVYNELNYPDLTALFAHLGVETVESCMSFAVTADTGRFEWKGGGNNWFETARGLFAQASNLLSPSYLWMLRDIITFNQQSIEDYAAGKLAGLTLGEYFRTRHFAPRLLTDYLAPMGAAIWSAPSSEMLDFPAENFVAFFANHRLLQYDRPVWRTVKGGSQHYVEKLTASFRDRIRLGCAVTAIERTAHGVVVHDSHGKTDSYDHVVIASHSDQALAMLSDADDRERAILGAIGYSPNTIYLHRDPALMPKRRRAWASWNFLRWPRQGGLDHSVDNNVSVTYWMNELQAIDHDRPLFVSLNPPVAPDPALTFGKYLCEHPQYNATAFAAQKRLPEIQGRRHTWFCGAWTGYGFHEDGLRSGLSVAEALGAVAPWRQVLPGLAEAAE</sequence>
<dbReference type="InterPro" id="IPR036188">
    <property type="entry name" value="FAD/NAD-bd_sf"/>
</dbReference>
<dbReference type="RefSeq" id="WP_334480686.1">
    <property type="nucleotide sequence ID" value="NZ_JAZHRV010000001.1"/>
</dbReference>
<reference evidence="2 3" key="1">
    <citation type="submission" date="2024-02" db="EMBL/GenBank/DDBJ databases">
        <title>Adaptive strategies in a cosmopolitan and abundant soil bacterium.</title>
        <authorList>
            <person name="Carini P."/>
        </authorList>
    </citation>
    <scope>NUCLEOTIDE SEQUENCE [LARGE SCALE GENOMIC DNA]</scope>
    <source>
        <strain evidence="2 3">AZCC 1608</strain>
    </source>
</reference>
<dbReference type="PANTHER" id="PTHR42923:SF17">
    <property type="entry name" value="AMINE OXIDASE DOMAIN-CONTAINING PROTEIN"/>
    <property type="match status" value="1"/>
</dbReference>
<dbReference type="Gene3D" id="3.50.50.60">
    <property type="entry name" value="FAD/NAD(P)-binding domain"/>
    <property type="match status" value="1"/>
</dbReference>
<dbReference type="SUPFAM" id="SSF51905">
    <property type="entry name" value="FAD/NAD(P)-binding domain"/>
    <property type="match status" value="1"/>
</dbReference>
<organism evidence="2 3">
    <name type="scientific">Bradyrhizobium algeriense</name>
    <dbReference type="NCBI Taxonomy" id="634784"/>
    <lineage>
        <taxon>Bacteria</taxon>
        <taxon>Pseudomonadati</taxon>
        <taxon>Pseudomonadota</taxon>
        <taxon>Alphaproteobacteria</taxon>
        <taxon>Hyphomicrobiales</taxon>
        <taxon>Nitrobacteraceae</taxon>
        <taxon>Bradyrhizobium</taxon>
    </lineage>
</organism>
<dbReference type="Proteomes" id="UP001364224">
    <property type="component" value="Unassembled WGS sequence"/>
</dbReference>
<name>A0ABU8BAJ9_9BRAD</name>
<dbReference type="EMBL" id="JAZHRV010000001">
    <property type="protein sequence ID" value="MEH2555565.1"/>
    <property type="molecule type" value="Genomic_DNA"/>
</dbReference>
<dbReference type="PANTHER" id="PTHR42923">
    <property type="entry name" value="PROTOPORPHYRINOGEN OXIDASE"/>
    <property type="match status" value="1"/>
</dbReference>